<evidence type="ECO:0000313" key="2">
    <source>
        <dbReference type="EMBL" id="CAI3978005.1"/>
    </source>
</evidence>
<dbReference type="Proteomes" id="UP001152797">
    <property type="component" value="Unassembled WGS sequence"/>
</dbReference>
<dbReference type="EMBL" id="CAMXCT010000380">
    <property type="protein sequence ID" value="CAI3978005.1"/>
    <property type="molecule type" value="Genomic_DNA"/>
</dbReference>
<keyword evidence="4" id="KW-1185">Reference proteome</keyword>
<gene>
    <name evidence="2" type="ORF">C1SCF055_LOCUS6095</name>
</gene>
<evidence type="ECO:0000313" key="4">
    <source>
        <dbReference type="Proteomes" id="UP001152797"/>
    </source>
</evidence>
<sequence length="89" mass="10205">MGGPLRSRGFATLDAGQSRRRSGCGDESSERFQATCRPFSRLRWDLSDGFELAARRLRSRTTDREELPGALEEWRRHPLRHLDPALLLP</sequence>
<name>A0A9P1FKN1_9DINO</name>
<evidence type="ECO:0000313" key="3">
    <source>
        <dbReference type="EMBL" id="CAL4765317.1"/>
    </source>
</evidence>
<reference evidence="2" key="1">
    <citation type="submission" date="2022-10" db="EMBL/GenBank/DDBJ databases">
        <authorList>
            <person name="Chen Y."/>
            <person name="Dougan E. K."/>
            <person name="Chan C."/>
            <person name="Rhodes N."/>
            <person name="Thang M."/>
        </authorList>
    </citation>
    <scope>NUCLEOTIDE SEQUENCE</scope>
</reference>
<dbReference type="EMBL" id="CAMXCT020000380">
    <property type="protein sequence ID" value="CAL1131380.1"/>
    <property type="molecule type" value="Genomic_DNA"/>
</dbReference>
<comment type="caution">
    <text evidence="2">The sequence shown here is derived from an EMBL/GenBank/DDBJ whole genome shotgun (WGS) entry which is preliminary data.</text>
</comment>
<organism evidence="2">
    <name type="scientific">Cladocopium goreaui</name>
    <dbReference type="NCBI Taxonomy" id="2562237"/>
    <lineage>
        <taxon>Eukaryota</taxon>
        <taxon>Sar</taxon>
        <taxon>Alveolata</taxon>
        <taxon>Dinophyceae</taxon>
        <taxon>Suessiales</taxon>
        <taxon>Symbiodiniaceae</taxon>
        <taxon>Cladocopium</taxon>
    </lineage>
</organism>
<dbReference type="EMBL" id="CAMXCT030000380">
    <property type="protein sequence ID" value="CAL4765317.1"/>
    <property type="molecule type" value="Genomic_DNA"/>
</dbReference>
<feature type="region of interest" description="Disordered" evidence="1">
    <location>
        <begin position="1"/>
        <end position="29"/>
    </location>
</feature>
<evidence type="ECO:0000256" key="1">
    <source>
        <dbReference type="SAM" id="MobiDB-lite"/>
    </source>
</evidence>
<dbReference type="AlphaFoldDB" id="A0A9P1FKN1"/>
<proteinExistence type="predicted"/>
<reference evidence="3 4" key="2">
    <citation type="submission" date="2024-05" db="EMBL/GenBank/DDBJ databases">
        <authorList>
            <person name="Chen Y."/>
            <person name="Shah S."/>
            <person name="Dougan E. K."/>
            <person name="Thang M."/>
            <person name="Chan C."/>
        </authorList>
    </citation>
    <scope>NUCLEOTIDE SEQUENCE [LARGE SCALE GENOMIC DNA]</scope>
</reference>
<protein>
    <submittedName>
        <fullName evidence="2">Uncharacterized protein</fullName>
    </submittedName>
</protein>
<accession>A0A9P1FKN1</accession>